<evidence type="ECO:0000256" key="5">
    <source>
        <dbReference type="ARBA" id="ARBA00022679"/>
    </source>
</evidence>
<comment type="catalytic activity">
    <reaction evidence="8 9">
        <text>a 6-O-methyl-2'-deoxyguanosine in DNA + L-cysteinyl-[protein] = S-methyl-L-cysteinyl-[protein] + a 2'-deoxyguanosine in DNA</text>
        <dbReference type="Rhea" id="RHEA:24000"/>
        <dbReference type="Rhea" id="RHEA-COMP:10131"/>
        <dbReference type="Rhea" id="RHEA-COMP:10132"/>
        <dbReference type="Rhea" id="RHEA-COMP:11367"/>
        <dbReference type="Rhea" id="RHEA-COMP:11368"/>
        <dbReference type="ChEBI" id="CHEBI:29950"/>
        <dbReference type="ChEBI" id="CHEBI:82612"/>
        <dbReference type="ChEBI" id="CHEBI:85445"/>
        <dbReference type="ChEBI" id="CHEBI:85448"/>
        <dbReference type="EC" id="2.1.1.63"/>
    </reaction>
</comment>
<dbReference type="InterPro" id="IPR014048">
    <property type="entry name" value="MethylDNA_cys_MeTrfase_DNA-bd"/>
</dbReference>
<keyword evidence="7 9" id="KW-0234">DNA repair</keyword>
<evidence type="ECO:0000256" key="3">
    <source>
        <dbReference type="ARBA" id="ARBA00022490"/>
    </source>
</evidence>
<keyword evidence="5 9" id="KW-0808">Transferase</keyword>
<dbReference type="PANTHER" id="PTHR10815:SF5">
    <property type="entry name" value="METHYLATED-DNA--PROTEIN-CYSTEINE METHYLTRANSFERASE"/>
    <property type="match status" value="1"/>
</dbReference>
<evidence type="ECO:0000313" key="13">
    <source>
        <dbReference type="Proteomes" id="UP000256561"/>
    </source>
</evidence>
<dbReference type="SUPFAM" id="SSF46767">
    <property type="entry name" value="Methylated DNA-protein cysteine methyltransferase, C-terminal domain"/>
    <property type="match status" value="1"/>
</dbReference>
<keyword evidence="6 9" id="KW-0227">DNA damage</keyword>
<reference evidence="13" key="1">
    <citation type="submission" date="2018-08" db="EMBL/GenBank/DDBJ databases">
        <authorList>
            <person name="Zhang J."/>
            <person name="Du Z.-J."/>
        </authorList>
    </citation>
    <scope>NUCLEOTIDE SEQUENCE [LARGE SCALE GENOMIC DNA]</scope>
    <source>
        <strain evidence="13">KCTC 52655</strain>
    </source>
</reference>
<dbReference type="Proteomes" id="UP000256561">
    <property type="component" value="Unassembled WGS sequence"/>
</dbReference>
<evidence type="ECO:0000313" key="12">
    <source>
        <dbReference type="EMBL" id="RDV26836.1"/>
    </source>
</evidence>
<sequence>MKKPLLRSSNVYNQFFTSPCGVLEVVADDRGVTAVRFVEHQPDRSCESPITQRTCTQLQEYFSGARHSFDVPLAAKGTDFQERVWQQLTRIQYGHTASYADIANCIDNPTAVRAVGMANGRNPIAIIVPCHRVIGSNGTLTGYAGGLARKQFLLELEGAIS</sequence>
<organism evidence="12 13">
    <name type="scientific">Alteromonas aestuariivivens</name>
    <dbReference type="NCBI Taxonomy" id="1938339"/>
    <lineage>
        <taxon>Bacteria</taxon>
        <taxon>Pseudomonadati</taxon>
        <taxon>Pseudomonadota</taxon>
        <taxon>Gammaproteobacteria</taxon>
        <taxon>Alteromonadales</taxon>
        <taxon>Alteromonadaceae</taxon>
        <taxon>Alteromonas/Salinimonas group</taxon>
        <taxon>Alteromonas</taxon>
    </lineage>
</organism>
<dbReference type="EMBL" id="QRHA01000004">
    <property type="protein sequence ID" value="RDV26836.1"/>
    <property type="molecule type" value="Genomic_DNA"/>
</dbReference>
<dbReference type="InterPro" id="IPR023546">
    <property type="entry name" value="MGMT"/>
</dbReference>
<keyword evidence="13" id="KW-1185">Reference proteome</keyword>
<dbReference type="Pfam" id="PF02870">
    <property type="entry name" value="Methyltransf_1N"/>
    <property type="match status" value="1"/>
</dbReference>
<dbReference type="InterPro" id="IPR036631">
    <property type="entry name" value="MGMT_N_sf"/>
</dbReference>
<comment type="caution">
    <text evidence="12">The sequence shown here is derived from an EMBL/GenBank/DDBJ whole genome shotgun (WGS) entry which is preliminary data.</text>
</comment>
<dbReference type="OrthoDB" id="9811249at2"/>
<dbReference type="GO" id="GO:0006307">
    <property type="term" value="P:DNA alkylation repair"/>
    <property type="evidence" value="ECO:0007669"/>
    <property type="project" value="UniProtKB-UniRule"/>
</dbReference>
<evidence type="ECO:0000256" key="6">
    <source>
        <dbReference type="ARBA" id="ARBA00022763"/>
    </source>
</evidence>
<protein>
    <recommendedName>
        <fullName evidence="9">Methylated-DNA--protein-cysteine methyltransferase</fullName>
        <ecNumber evidence="9">2.1.1.63</ecNumber>
    </recommendedName>
    <alternativeName>
        <fullName evidence="9">6-O-methylguanine-DNA methyltransferase</fullName>
        <shortName evidence="9">MGMT</shortName>
    </alternativeName>
    <alternativeName>
        <fullName evidence="9">O-6-methylguanine-DNA-alkyltransferase</fullName>
    </alternativeName>
</protein>
<evidence type="ECO:0000259" key="11">
    <source>
        <dbReference type="Pfam" id="PF02870"/>
    </source>
</evidence>
<feature type="domain" description="Methylguanine DNA methyltransferase ribonuclease-like" evidence="11">
    <location>
        <begin position="11"/>
        <end position="74"/>
    </location>
</feature>
<dbReference type="InterPro" id="IPR008332">
    <property type="entry name" value="MethylG_MeTrfase_N"/>
</dbReference>
<comment type="similarity">
    <text evidence="2 9">Belongs to the MGMT family.</text>
</comment>
<evidence type="ECO:0000256" key="4">
    <source>
        <dbReference type="ARBA" id="ARBA00022603"/>
    </source>
</evidence>
<dbReference type="CDD" id="cd06445">
    <property type="entry name" value="ATase"/>
    <property type="match status" value="1"/>
</dbReference>
<gene>
    <name evidence="12" type="ORF">DXV75_07595</name>
</gene>
<name>A0A3D8MA27_9ALTE</name>
<keyword evidence="4 9" id="KW-0489">Methyltransferase</keyword>
<dbReference type="InterPro" id="IPR036217">
    <property type="entry name" value="MethylDNA_cys_MeTrfase_DNAb"/>
</dbReference>
<dbReference type="GO" id="GO:0032259">
    <property type="term" value="P:methylation"/>
    <property type="evidence" value="ECO:0007669"/>
    <property type="project" value="UniProtKB-KW"/>
</dbReference>
<evidence type="ECO:0000256" key="9">
    <source>
        <dbReference type="HAMAP-Rule" id="MF_00772"/>
    </source>
</evidence>
<proteinExistence type="inferred from homology"/>
<dbReference type="Gene3D" id="1.10.10.10">
    <property type="entry name" value="Winged helix-like DNA-binding domain superfamily/Winged helix DNA-binding domain"/>
    <property type="match status" value="1"/>
</dbReference>
<dbReference type="PANTHER" id="PTHR10815">
    <property type="entry name" value="METHYLATED-DNA--PROTEIN-CYSTEINE METHYLTRANSFERASE"/>
    <property type="match status" value="1"/>
</dbReference>
<dbReference type="NCBIfam" id="TIGR00589">
    <property type="entry name" value="ogt"/>
    <property type="match status" value="1"/>
</dbReference>
<comment type="function">
    <text evidence="9">Involved in the cellular defense against the biological effects of O6-methylguanine (O6-MeG) and O4-methylthymine (O4-MeT) in DNA. Repairs the methylated nucleobase in DNA by stoichiometrically transferring the methyl group to a cysteine residue in the enzyme. This is a suicide reaction: the enzyme is irreversibly inactivated.</text>
</comment>
<dbReference type="SUPFAM" id="SSF53155">
    <property type="entry name" value="Methylated DNA-protein cysteine methyltransferase domain"/>
    <property type="match status" value="1"/>
</dbReference>
<feature type="active site" description="Nucleophile; methyl group acceptor" evidence="9">
    <location>
        <position position="130"/>
    </location>
</feature>
<dbReference type="GO" id="GO:0003908">
    <property type="term" value="F:methylated-DNA-[protein]-cysteine S-methyltransferase activity"/>
    <property type="evidence" value="ECO:0007669"/>
    <property type="project" value="UniProtKB-UniRule"/>
</dbReference>
<comment type="subcellular location">
    <subcellularLocation>
        <location evidence="9">Cytoplasm</location>
    </subcellularLocation>
</comment>
<evidence type="ECO:0000256" key="8">
    <source>
        <dbReference type="ARBA" id="ARBA00049348"/>
    </source>
</evidence>
<dbReference type="PROSITE" id="PS00374">
    <property type="entry name" value="MGMT"/>
    <property type="match status" value="1"/>
</dbReference>
<accession>A0A3D8MA27</accession>
<dbReference type="InterPro" id="IPR036388">
    <property type="entry name" value="WH-like_DNA-bd_sf"/>
</dbReference>
<dbReference type="FunFam" id="1.10.10.10:FF:000214">
    <property type="entry name" value="Methylated-DNA--protein-cysteine methyltransferase"/>
    <property type="match status" value="1"/>
</dbReference>
<feature type="domain" description="Methylated-DNA-[protein]-cysteine S-methyltransferase DNA binding" evidence="10">
    <location>
        <begin position="79"/>
        <end position="159"/>
    </location>
</feature>
<dbReference type="Pfam" id="PF01035">
    <property type="entry name" value="DNA_binding_1"/>
    <property type="match status" value="1"/>
</dbReference>
<dbReference type="InterPro" id="IPR001497">
    <property type="entry name" value="MethylDNA_cys_MeTrfase_AS"/>
</dbReference>
<dbReference type="EC" id="2.1.1.63" evidence="9"/>
<evidence type="ECO:0000256" key="1">
    <source>
        <dbReference type="ARBA" id="ARBA00001286"/>
    </source>
</evidence>
<dbReference type="RefSeq" id="WP_115592788.1">
    <property type="nucleotide sequence ID" value="NZ_QRHA01000004.1"/>
</dbReference>
<dbReference type="Gene3D" id="3.30.160.70">
    <property type="entry name" value="Methylated DNA-protein cysteine methyltransferase domain"/>
    <property type="match status" value="1"/>
</dbReference>
<comment type="catalytic activity">
    <reaction evidence="1 9">
        <text>a 4-O-methyl-thymidine in DNA + L-cysteinyl-[protein] = a thymidine in DNA + S-methyl-L-cysteinyl-[protein]</text>
        <dbReference type="Rhea" id="RHEA:53428"/>
        <dbReference type="Rhea" id="RHEA-COMP:10131"/>
        <dbReference type="Rhea" id="RHEA-COMP:10132"/>
        <dbReference type="Rhea" id="RHEA-COMP:13555"/>
        <dbReference type="Rhea" id="RHEA-COMP:13556"/>
        <dbReference type="ChEBI" id="CHEBI:29950"/>
        <dbReference type="ChEBI" id="CHEBI:82612"/>
        <dbReference type="ChEBI" id="CHEBI:137386"/>
        <dbReference type="ChEBI" id="CHEBI:137387"/>
        <dbReference type="EC" id="2.1.1.63"/>
    </reaction>
</comment>
<comment type="miscellaneous">
    <text evidence="9">This enzyme catalyzes only one turnover and therefore is not strictly catalytic. According to one definition, an enzyme is a biocatalyst that acts repeatedly and over many reaction cycles.</text>
</comment>
<evidence type="ECO:0000256" key="2">
    <source>
        <dbReference type="ARBA" id="ARBA00008711"/>
    </source>
</evidence>
<evidence type="ECO:0000259" key="10">
    <source>
        <dbReference type="Pfam" id="PF01035"/>
    </source>
</evidence>
<dbReference type="GO" id="GO:0005737">
    <property type="term" value="C:cytoplasm"/>
    <property type="evidence" value="ECO:0007669"/>
    <property type="project" value="UniProtKB-SubCell"/>
</dbReference>
<evidence type="ECO:0000256" key="7">
    <source>
        <dbReference type="ARBA" id="ARBA00023204"/>
    </source>
</evidence>
<keyword evidence="3 9" id="KW-0963">Cytoplasm</keyword>
<dbReference type="AlphaFoldDB" id="A0A3D8MA27"/>
<dbReference type="HAMAP" id="MF_00772">
    <property type="entry name" value="OGT"/>
    <property type="match status" value="1"/>
</dbReference>